<sequence>MVRIEEGLPMPLGATWDGTGVNFALFSAHATAVDLCLFDATGRREARRIRMPSRTDQVFHVYVQGLRPGQLYGYRVYGRYDPQAGHRFNPHKLLLDPYARLLSGRIRWHDALFGYRAGAHRGDLTMDRRDSAPMMPKCVVEDPASTWGDDRPPRTPMRDSVIYEAHVKSLTQLHPDIQPSLRGTYDALAHPAVIDHLVRLGVTAVELMPIQAFSDDRFLVEKGLRNYWGYSTLSYFAPEPRYLGEDGVYGLKAAIAALHAAGIEVLLDVVYNHTAEGSHLGPTLSWRGIDNASYYKLVPDNPRFCWDATGTGNTLDLGHPRVLQMVLDSLRHWVEAYHVDGFRFDLASTLARDSYDMWERAGFLRAVNQDPVLNRVKLIAEPWDLGEGGYRLGGFPPGWSEWNDQFRDTVRSYWRGDPGQLPALARVIMGSREIFEHNGRQPWASIQFVASHDGFTLEDLVSYNERHNEANQEGGQDGHPHNLSWNCGVEGPTDDPDITVLRARQKRNLLATVMVSLGAPMLLMGDELSRTQGGNNNPYCQDNETSWFDWRAGEAADPAMPDFVAAIVAFRKRHDAFRPRSYPTGSLNRETGLRDVYWLAPEGREMTRQDWAEPMRRTLGVQIGNADPGQRLLMIFNASPEDVSFTLTPNLRGGRWVKVFGTELPDGLVRGAPPVLEPGGACELLARSFVIFQHVAASAAA</sequence>
<dbReference type="InterPro" id="IPR017853">
    <property type="entry name" value="GH"/>
</dbReference>
<dbReference type="CDD" id="cd02856">
    <property type="entry name" value="E_set_GDE_Isoamylase_N"/>
    <property type="match status" value="1"/>
</dbReference>
<dbReference type="InterPro" id="IPR013780">
    <property type="entry name" value="Glyco_hydro_b"/>
</dbReference>
<comment type="similarity">
    <text evidence="1">Belongs to the glycosyl hydrolase 13 family.</text>
</comment>
<evidence type="ECO:0000256" key="3">
    <source>
        <dbReference type="ARBA" id="ARBA00023295"/>
    </source>
</evidence>
<dbReference type="Gene3D" id="2.60.40.10">
    <property type="entry name" value="Immunoglobulins"/>
    <property type="match status" value="1"/>
</dbReference>
<dbReference type="SUPFAM" id="SSF51011">
    <property type="entry name" value="Glycosyl hydrolase domain"/>
    <property type="match status" value="1"/>
</dbReference>
<organism evidence="5">
    <name type="scientific">Alsobacter sp. KACC 23698</name>
    <dbReference type="NCBI Taxonomy" id="3149229"/>
    <lineage>
        <taxon>Bacteria</taxon>
        <taxon>Pseudomonadati</taxon>
        <taxon>Pseudomonadota</taxon>
        <taxon>Alphaproteobacteria</taxon>
        <taxon>Hyphomicrobiales</taxon>
        <taxon>Alsobacteraceae</taxon>
        <taxon>Alsobacter</taxon>
    </lineage>
</organism>
<dbReference type="GO" id="GO:0120549">
    <property type="term" value="F:limit dextrin alpha-1,6-maltotetraose-hydrolase activity"/>
    <property type="evidence" value="ECO:0007669"/>
    <property type="project" value="UniProtKB-EC"/>
</dbReference>
<dbReference type="NCBIfam" id="TIGR02100">
    <property type="entry name" value="glgX_debranch"/>
    <property type="match status" value="1"/>
</dbReference>
<name>A0AAU7JGR7_9HYPH</name>
<proteinExistence type="inferred from homology"/>
<dbReference type="GO" id="GO:0005980">
    <property type="term" value="P:glycogen catabolic process"/>
    <property type="evidence" value="ECO:0007669"/>
    <property type="project" value="InterPro"/>
</dbReference>
<dbReference type="SMART" id="SM00642">
    <property type="entry name" value="Aamy"/>
    <property type="match status" value="1"/>
</dbReference>
<dbReference type="InterPro" id="IPR006047">
    <property type="entry name" value="GH13_cat_dom"/>
</dbReference>
<dbReference type="Gene3D" id="3.20.20.80">
    <property type="entry name" value="Glycosidases"/>
    <property type="match status" value="1"/>
</dbReference>
<dbReference type="Gene3D" id="2.60.40.1180">
    <property type="entry name" value="Golgi alpha-mannosidase II"/>
    <property type="match status" value="1"/>
</dbReference>
<dbReference type="InterPro" id="IPR011837">
    <property type="entry name" value="Glycogen_debranch_GlgX"/>
</dbReference>
<keyword evidence="3 5" id="KW-0326">Glycosidase</keyword>
<dbReference type="RefSeq" id="WP_406856296.1">
    <property type="nucleotide sequence ID" value="NZ_CP157484.1"/>
</dbReference>
<dbReference type="SUPFAM" id="SSF51445">
    <property type="entry name" value="(Trans)glycosidases"/>
    <property type="match status" value="1"/>
</dbReference>
<evidence type="ECO:0000259" key="4">
    <source>
        <dbReference type="SMART" id="SM00642"/>
    </source>
</evidence>
<evidence type="ECO:0000256" key="1">
    <source>
        <dbReference type="ARBA" id="ARBA00008061"/>
    </source>
</evidence>
<dbReference type="PANTHER" id="PTHR43002">
    <property type="entry name" value="GLYCOGEN DEBRANCHING ENZYME"/>
    <property type="match status" value="1"/>
</dbReference>
<dbReference type="InterPro" id="IPR004193">
    <property type="entry name" value="Glyco_hydro_13_N"/>
</dbReference>
<feature type="domain" description="Glycosyl hydrolase family 13 catalytic" evidence="4">
    <location>
        <begin position="168"/>
        <end position="571"/>
    </location>
</feature>
<protein>
    <submittedName>
        <fullName evidence="5">Glycogen debranching protein GlgX</fullName>
        <ecNumber evidence="5">3.2.1.196</ecNumber>
    </submittedName>
</protein>
<dbReference type="CDD" id="cd11326">
    <property type="entry name" value="AmyAc_Glg_debranch"/>
    <property type="match status" value="1"/>
</dbReference>
<dbReference type="InterPro" id="IPR014756">
    <property type="entry name" value="Ig_E-set"/>
</dbReference>
<dbReference type="GO" id="GO:0004135">
    <property type="term" value="F:amylo-alpha-1,6-glucosidase activity"/>
    <property type="evidence" value="ECO:0007669"/>
    <property type="project" value="InterPro"/>
</dbReference>
<dbReference type="EC" id="3.2.1.196" evidence="5"/>
<reference evidence="5" key="1">
    <citation type="submission" date="2024-05" db="EMBL/GenBank/DDBJ databases">
        <authorList>
            <person name="Kim S."/>
            <person name="Heo J."/>
            <person name="Choi H."/>
            <person name="Choi Y."/>
            <person name="Kwon S.-W."/>
            <person name="Kim Y."/>
        </authorList>
    </citation>
    <scope>NUCLEOTIDE SEQUENCE</scope>
    <source>
        <strain evidence="5">KACC 23698</strain>
    </source>
</reference>
<dbReference type="InterPro" id="IPR044505">
    <property type="entry name" value="GlgX_Isoamylase_N_E_set"/>
</dbReference>
<dbReference type="InterPro" id="IPR013783">
    <property type="entry name" value="Ig-like_fold"/>
</dbReference>
<accession>A0AAU7JGR7</accession>
<dbReference type="AlphaFoldDB" id="A0AAU7JGR7"/>
<gene>
    <name evidence="5" type="primary">glgX</name>
    <name evidence="5" type="ORF">ABEG18_01300</name>
</gene>
<dbReference type="Pfam" id="PF02922">
    <property type="entry name" value="CBM_48"/>
    <property type="match status" value="1"/>
</dbReference>
<dbReference type="EMBL" id="CP157484">
    <property type="protein sequence ID" value="XBO39453.1"/>
    <property type="molecule type" value="Genomic_DNA"/>
</dbReference>
<evidence type="ECO:0000256" key="2">
    <source>
        <dbReference type="ARBA" id="ARBA00022801"/>
    </source>
</evidence>
<evidence type="ECO:0000313" key="5">
    <source>
        <dbReference type="EMBL" id="XBO39453.1"/>
    </source>
</evidence>
<dbReference type="SUPFAM" id="SSF81296">
    <property type="entry name" value="E set domains"/>
    <property type="match status" value="1"/>
</dbReference>
<keyword evidence="2 5" id="KW-0378">Hydrolase</keyword>